<feature type="region of interest" description="Disordered" evidence="1">
    <location>
        <begin position="30"/>
        <end position="61"/>
    </location>
</feature>
<organism evidence="2 3">
    <name type="scientific">Brevibacillus fulvus</name>
    <dbReference type="NCBI Taxonomy" id="1125967"/>
    <lineage>
        <taxon>Bacteria</taxon>
        <taxon>Bacillati</taxon>
        <taxon>Bacillota</taxon>
        <taxon>Bacilli</taxon>
        <taxon>Bacillales</taxon>
        <taxon>Paenibacillaceae</taxon>
        <taxon>Brevibacillus</taxon>
    </lineage>
</organism>
<protein>
    <submittedName>
        <fullName evidence="2">Uncharacterized protein</fullName>
    </submittedName>
</protein>
<dbReference type="RefSeq" id="WP_204518250.1">
    <property type="nucleotide sequence ID" value="NZ_BAABIN010000002.1"/>
</dbReference>
<feature type="compositionally biased region" description="Basic and acidic residues" evidence="1">
    <location>
        <begin position="49"/>
        <end position="58"/>
    </location>
</feature>
<gene>
    <name evidence="2" type="ORF">JOD01_002108</name>
</gene>
<accession>A0A938Y134</accession>
<evidence type="ECO:0000256" key="1">
    <source>
        <dbReference type="SAM" id="MobiDB-lite"/>
    </source>
</evidence>
<dbReference type="EMBL" id="JAFBEB010000006">
    <property type="protein sequence ID" value="MBM7590504.1"/>
    <property type="molecule type" value="Genomic_DNA"/>
</dbReference>
<name>A0A938Y134_9BACL</name>
<comment type="caution">
    <text evidence="2">The sequence shown here is derived from an EMBL/GenBank/DDBJ whole genome shotgun (WGS) entry which is preliminary data.</text>
</comment>
<evidence type="ECO:0000313" key="2">
    <source>
        <dbReference type="EMBL" id="MBM7590504.1"/>
    </source>
</evidence>
<proteinExistence type="predicted"/>
<dbReference type="AlphaFoldDB" id="A0A938Y134"/>
<evidence type="ECO:0000313" key="3">
    <source>
        <dbReference type="Proteomes" id="UP000717624"/>
    </source>
</evidence>
<keyword evidence="3" id="KW-1185">Reference proteome</keyword>
<sequence length="78" mass="9082">MNEKQDRENIPLRLFTTKQNMDTPYITEQAEDTYETNQGDLEVDSDVNEDPRRERLLDDSVDAFLDSLQAGTEKNQTE</sequence>
<dbReference type="Proteomes" id="UP000717624">
    <property type="component" value="Unassembled WGS sequence"/>
</dbReference>
<reference evidence="2" key="1">
    <citation type="submission" date="2021-01" db="EMBL/GenBank/DDBJ databases">
        <title>Genomic Encyclopedia of Type Strains, Phase IV (KMG-IV): sequencing the most valuable type-strain genomes for metagenomic binning, comparative biology and taxonomic classification.</title>
        <authorList>
            <person name="Goeker M."/>
        </authorList>
    </citation>
    <scope>NUCLEOTIDE SEQUENCE</scope>
    <source>
        <strain evidence="2">DSM 25523</strain>
    </source>
</reference>